<keyword evidence="4" id="KW-1185">Reference proteome</keyword>
<keyword evidence="1" id="KW-0245">EGF-like domain</keyword>
<dbReference type="SUPFAM" id="SSF57196">
    <property type="entry name" value="EGF/Laminin"/>
    <property type="match status" value="1"/>
</dbReference>
<name>A0A8S4N459_OWEFU</name>
<dbReference type="PROSITE" id="PS50026">
    <property type="entry name" value="EGF_3"/>
    <property type="match status" value="1"/>
</dbReference>
<keyword evidence="1" id="KW-1015">Disulfide bond</keyword>
<comment type="caution">
    <text evidence="3">The sequence shown here is derived from an EMBL/GenBank/DDBJ whole genome shotgun (WGS) entry which is preliminary data.</text>
</comment>
<dbReference type="PROSITE" id="PS00022">
    <property type="entry name" value="EGF_1"/>
    <property type="match status" value="1"/>
</dbReference>
<gene>
    <name evidence="3" type="ORF">OFUS_LOCUS2607</name>
</gene>
<organism evidence="3 4">
    <name type="scientific">Owenia fusiformis</name>
    <name type="common">Polychaete worm</name>
    <dbReference type="NCBI Taxonomy" id="6347"/>
    <lineage>
        <taxon>Eukaryota</taxon>
        <taxon>Metazoa</taxon>
        <taxon>Spiralia</taxon>
        <taxon>Lophotrochozoa</taxon>
        <taxon>Annelida</taxon>
        <taxon>Polychaeta</taxon>
        <taxon>Sedentaria</taxon>
        <taxon>Canalipalpata</taxon>
        <taxon>Sabellida</taxon>
        <taxon>Oweniida</taxon>
        <taxon>Oweniidae</taxon>
        <taxon>Owenia</taxon>
    </lineage>
</organism>
<comment type="caution">
    <text evidence="1">Lacks conserved residue(s) required for the propagation of feature annotation.</text>
</comment>
<dbReference type="Proteomes" id="UP000749559">
    <property type="component" value="Unassembled WGS sequence"/>
</dbReference>
<protein>
    <recommendedName>
        <fullName evidence="2">EGF-like domain-containing protein</fullName>
    </recommendedName>
</protein>
<dbReference type="EMBL" id="CAIIXF020000001">
    <property type="protein sequence ID" value="CAH1775281.1"/>
    <property type="molecule type" value="Genomic_DNA"/>
</dbReference>
<feature type="non-terminal residue" evidence="3">
    <location>
        <position position="1"/>
    </location>
</feature>
<feature type="domain" description="EGF-like" evidence="2">
    <location>
        <begin position="174"/>
        <end position="214"/>
    </location>
</feature>
<evidence type="ECO:0000313" key="3">
    <source>
        <dbReference type="EMBL" id="CAH1775281.1"/>
    </source>
</evidence>
<evidence type="ECO:0000259" key="2">
    <source>
        <dbReference type="PROSITE" id="PS50026"/>
    </source>
</evidence>
<reference evidence="3" key="1">
    <citation type="submission" date="2022-03" db="EMBL/GenBank/DDBJ databases">
        <authorList>
            <person name="Martin C."/>
        </authorList>
    </citation>
    <scope>NUCLEOTIDE SEQUENCE</scope>
</reference>
<accession>A0A8S4N459</accession>
<proteinExistence type="predicted"/>
<dbReference type="Gene3D" id="2.10.25.10">
    <property type="entry name" value="Laminin"/>
    <property type="match status" value="1"/>
</dbReference>
<evidence type="ECO:0000313" key="4">
    <source>
        <dbReference type="Proteomes" id="UP000749559"/>
    </source>
</evidence>
<dbReference type="AlphaFoldDB" id="A0A8S4N459"/>
<feature type="disulfide bond" evidence="1">
    <location>
        <begin position="204"/>
        <end position="213"/>
    </location>
</feature>
<evidence type="ECO:0000256" key="1">
    <source>
        <dbReference type="PROSITE-ProRule" id="PRU00076"/>
    </source>
</evidence>
<sequence>MQMLYRRMTSSQFGRVNIVLLVGCYFSFHDTRSMAHNQFIVERLLPYSNIETTLLNPLSNVIDNIGNMTLNEIHNVLNKSMDLPKSYKRASKKFYKEIEKKLGKSQRTLLPPVYESLKMDTKTLSLFSKQLLILQKALANVERVASELMGTIEQVPKDISHTTGVLEEFLVASTLHPCDMVSASTACSSRGECKYRGEAYICRCDAYYSGIQCQIKTDTACNLRCNLGKTAEG</sequence>
<dbReference type="InterPro" id="IPR000742">
    <property type="entry name" value="EGF"/>
</dbReference>